<dbReference type="NCBIfam" id="TIGR00560">
    <property type="entry name" value="pgsA"/>
    <property type="match status" value="1"/>
</dbReference>
<dbReference type="InterPro" id="IPR000462">
    <property type="entry name" value="CDP-OH_P_trans"/>
</dbReference>
<evidence type="ECO:0000256" key="5">
    <source>
        <dbReference type="ARBA" id="ARBA00010441"/>
    </source>
</evidence>
<feature type="transmembrane region" description="Helical" evidence="20">
    <location>
        <begin position="43"/>
        <end position="61"/>
    </location>
</feature>
<comment type="function">
    <text evidence="1">This protein catalyzes the committed step to the synthesis of the acidic phospholipids.</text>
</comment>
<comment type="pathway">
    <text evidence="4">Lipid metabolism.</text>
</comment>
<keyword evidence="9" id="KW-0444">Lipid biosynthesis</keyword>
<evidence type="ECO:0000256" key="10">
    <source>
        <dbReference type="ARBA" id="ARBA00022679"/>
    </source>
</evidence>
<keyword evidence="15" id="KW-0594">Phospholipid biosynthesis</keyword>
<evidence type="ECO:0000256" key="6">
    <source>
        <dbReference type="ARBA" id="ARBA00013170"/>
    </source>
</evidence>
<dbReference type="RefSeq" id="WP_314237503.1">
    <property type="nucleotide sequence ID" value="NZ_CAUQWR010000026.1"/>
</dbReference>
<dbReference type="InterPro" id="IPR004570">
    <property type="entry name" value="Phosphatidylglycerol_P_synth"/>
</dbReference>
<evidence type="ECO:0000256" key="1">
    <source>
        <dbReference type="ARBA" id="ARBA00003973"/>
    </source>
</evidence>
<reference evidence="21" key="1">
    <citation type="submission" date="2020-04" db="EMBL/GenBank/DDBJ databases">
        <title>Deep metagenomics examines the oral microbiome during advanced dental caries in children, revealing novel taxa and co-occurrences with host molecules.</title>
        <authorList>
            <person name="Baker J.L."/>
            <person name="Morton J.T."/>
            <person name="Dinis M."/>
            <person name="Alvarez R."/>
            <person name="Tran N.C."/>
            <person name="Knight R."/>
            <person name="Edlund A."/>
        </authorList>
    </citation>
    <scope>NUCLEOTIDE SEQUENCE</scope>
    <source>
        <strain evidence="21">JCVI_23_bin.16</strain>
    </source>
</reference>
<dbReference type="GO" id="GO:0005886">
    <property type="term" value="C:plasma membrane"/>
    <property type="evidence" value="ECO:0007669"/>
    <property type="project" value="UniProtKB-SubCell"/>
</dbReference>
<dbReference type="Gene3D" id="1.20.120.1760">
    <property type="match status" value="1"/>
</dbReference>
<name>A0A929MQ58_ABIDE</name>
<protein>
    <recommendedName>
        <fullName evidence="7 18">CDP-diacylglycerol--glycerol-3-phosphate 3-phosphatidyltransferase</fullName>
        <ecNumber evidence="6 18">2.7.8.5</ecNumber>
    </recommendedName>
</protein>
<evidence type="ECO:0000256" key="4">
    <source>
        <dbReference type="ARBA" id="ARBA00005189"/>
    </source>
</evidence>
<keyword evidence="14 20" id="KW-0472">Membrane</keyword>
<evidence type="ECO:0000256" key="11">
    <source>
        <dbReference type="ARBA" id="ARBA00022692"/>
    </source>
</evidence>
<sequence length="193" mass="21438">MNIANKLTLLRMLMIPVFILLVLNPSADQVVWLGTAIPINQVWAALVFALASFTDFLDGYLARKYHLVTSFGAFFDPMADKLLVMAALILLVQVASVPGWVVFIILARELMVTGLRVLIAQSNGKVMAAAMPGKIKTTTQMLAILCFLLQDLGRSVWGFSLANLLLYVCLFFTIYSGLEYFYHARHVFSDGLK</sequence>
<evidence type="ECO:0000313" key="21">
    <source>
        <dbReference type="EMBL" id="MBF0935503.1"/>
    </source>
</evidence>
<dbReference type="PANTHER" id="PTHR14269">
    <property type="entry name" value="CDP-DIACYLGLYCEROL--GLYCEROL-3-PHOSPHATE 3-PHOSPHATIDYLTRANSFERASE-RELATED"/>
    <property type="match status" value="1"/>
</dbReference>
<evidence type="ECO:0000256" key="19">
    <source>
        <dbReference type="RuleBase" id="RU003750"/>
    </source>
</evidence>
<proteinExistence type="inferred from homology"/>
<dbReference type="PIRSF" id="PIRSF000847">
    <property type="entry name" value="Phos_ph_gly_syn"/>
    <property type="match status" value="1"/>
</dbReference>
<evidence type="ECO:0000256" key="7">
    <source>
        <dbReference type="ARBA" id="ARBA00014944"/>
    </source>
</evidence>
<feature type="transmembrane region" description="Helical" evidence="20">
    <location>
        <begin position="82"/>
        <end position="107"/>
    </location>
</feature>
<keyword evidence="12 20" id="KW-1133">Transmembrane helix</keyword>
<evidence type="ECO:0000256" key="3">
    <source>
        <dbReference type="ARBA" id="ARBA00005042"/>
    </source>
</evidence>
<evidence type="ECO:0000256" key="16">
    <source>
        <dbReference type="ARBA" id="ARBA00023264"/>
    </source>
</evidence>
<gene>
    <name evidence="21" type="primary">pgsA</name>
    <name evidence="21" type="ORF">HXK00_07695</name>
</gene>
<evidence type="ECO:0000256" key="8">
    <source>
        <dbReference type="ARBA" id="ARBA00022475"/>
    </source>
</evidence>
<evidence type="ECO:0000256" key="20">
    <source>
        <dbReference type="SAM" id="Phobius"/>
    </source>
</evidence>
<evidence type="ECO:0000256" key="2">
    <source>
        <dbReference type="ARBA" id="ARBA00004651"/>
    </source>
</evidence>
<dbReference type="PROSITE" id="PS00379">
    <property type="entry name" value="CDP_ALCOHOL_P_TRANSF"/>
    <property type="match status" value="1"/>
</dbReference>
<dbReference type="InterPro" id="IPR048254">
    <property type="entry name" value="CDP_ALCOHOL_P_TRANSF_CS"/>
</dbReference>
<organism evidence="21 22">
    <name type="scientific">Abiotrophia defectiva</name>
    <name type="common">Streptococcus defectivus</name>
    <dbReference type="NCBI Taxonomy" id="46125"/>
    <lineage>
        <taxon>Bacteria</taxon>
        <taxon>Bacillati</taxon>
        <taxon>Bacillota</taxon>
        <taxon>Bacilli</taxon>
        <taxon>Lactobacillales</taxon>
        <taxon>Aerococcaceae</taxon>
        <taxon>Abiotrophia</taxon>
    </lineage>
</organism>
<keyword evidence="11 20" id="KW-0812">Transmembrane</keyword>
<dbReference type="EMBL" id="JABZFV010000257">
    <property type="protein sequence ID" value="MBF0935503.1"/>
    <property type="molecule type" value="Genomic_DNA"/>
</dbReference>
<accession>A0A929MQ58</accession>
<dbReference type="Pfam" id="PF01066">
    <property type="entry name" value="CDP-OH_P_transf"/>
    <property type="match status" value="1"/>
</dbReference>
<evidence type="ECO:0000256" key="17">
    <source>
        <dbReference type="ARBA" id="ARBA00048586"/>
    </source>
</evidence>
<evidence type="ECO:0000256" key="18">
    <source>
        <dbReference type="NCBIfam" id="TIGR00560"/>
    </source>
</evidence>
<comment type="subcellular location">
    <subcellularLocation>
        <location evidence="2">Cell membrane</location>
        <topology evidence="2">Multi-pass membrane protein</topology>
    </subcellularLocation>
</comment>
<evidence type="ECO:0000256" key="15">
    <source>
        <dbReference type="ARBA" id="ARBA00023209"/>
    </source>
</evidence>
<keyword evidence="13" id="KW-0443">Lipid metabolism</keyword>
<dbReference type="FunFam" id="1.20.120.1760:FF:000004">
    <property type="entry name" value="CDP-diacylglycerol--glycerol-3-phosphate 3-phosphatidyltransferase"/>
    <property type="match status" value="1"/>
</dbReference>
<dbReference type="InterPro" id="IPR050324">
    <property type="entry name" value="CDP-alcohol_PTase-I"/>
</dbReference>
<evidence type="ECO:0000256" key="13">
    <source>
        <dbReference type="ARBA" id="ARBA00023098"/>
    </source>
</evidence>
<dbReference type="InterPro" id="IPR043130">
    <property type="entry name" value="CDP-OH_PTrfase_TM_dom"/>
</dbReference>
<evidence type="ECO:0000313" key="22">
    <source>
        <dbReference type="Proteomes" id="UP000757900"/>
    </source>
</evidence>
<comment type="similarity">
    <text evidence="5 19">Belongs to the CDP-alcohol phosphatidyltransferase class-I family.</text>
</comment>
<comment type="caution">
    <text evidence="21">The sequence shown here is derived from an EMBL/GenBank/DDBJ whole genome shotgun (WGS) entry which is preliminary data.</text>
</comment>
<dbReference type="Proteomes" id="UP000757900">
    <property type="component" value="Unassembled WGS sequence"/>
</dbReference>
<evidence type="ECO:0000256" key="14">
    <source>
        <dbReference type="ARBA" id="ARBA00023136"/>
    </source>
</evidence>
<evidence type="ECO:0000256" key="12">
    <source>
        <dbReference type="ARBA" id="ARBA00022989"/>
    </source>
</evidence>
<keyword evidence="16" id="KW-1208">Phospholipid metabolism</keyword>
<dbReference type="EC" id="2.7.8.5" evidence="6 18"/>
<feature type="transmembrane region" description="Helical" evidence="20">
    <location>
        <begin position="157"/>
        <end position="178"/>
    </location>
</feature>
<dbReference type="GO" id="GO:0046474">
    <property type="term" value="P:glycerophospholipid biosynthetic process"/>
    <property type="evidence" value="ECO:0007669"/>
    <property type="project" value="TreeGrafter"/>
</dbReference>
<keyword evidence="10 19" id="KW-0808">Transferase</keyword>
<dbReference type="PANTHER" id="PTHR14269:SF62">
    <property type="entry name" value="CDP-DIACYLGLYCEROL--GLYCEROL-3-PHOSPHATE 3-PHOSPHATIDYLTRANSFERASE 1, CHLOROPLASTIC"/>
    <property type="match status" value="1"/>
</dbReference>
<dbReference type="GO" id="GO:0008444">
    <property type="term" value="F:CDP-diacylglycerol-glycerol-3-phosphate 3-phosphatidyltransferase activity"/>
    <property type="evidence" value="ECO:0007669"/>
    <property type="project" value="UniProtKB-UniRule"/>
</dbReference>
<dbReference type="AlphaFoldDB" id="A0A929MQ58"/>
<evidence type="ECO:0000256" key="9">
    <source>
        <dbReference type="ARBA" id="ARBA00022516"/>
    </source>
</evidence>
<comment type="catalytic activity">
    <reaction evidence="17">
        <text>a CDP-1,2-diacyl-sn-glycerol + sn-glycerol 3-phosphate = a 1,2-diacyl-sn-glycero-3-phospho-(1'-sn-glycero-3'-phosphate) + CMP + H(+)</text>
        <dbReference type="Rhea" id="RHEA:12593"/>
        <dbReference type="ChEBI" id="CHEBI:15378"/>
        <dbReference type="ChEBI" id="CHEBI:57597"/>
        <dbReference type="ChEBI" id="CHEBI:58332"/>
        <dbReference type="ChEBI" id="CHEBI:60110"/>
        <dbReference type="ChEBI" id="CHEBI:60377"/>
        <dbReference type="EC" id="2.7.8.5"/>
    </reaction>
</comment>
<comment type="pathway">
    <text evidence="3">Phospholipid metabolism; phosphatidylglycerol biosynthesis; phosphatidylglycerol from CDP-diacylglycerol: step 1/2.</text>
</comment>
<keyword evidence="8" id="KW-1003">Cell membrane</keyword>